<organism evidence="1 2">
    <name type="scientific">Agaribacillus aureus</name>
    <dbReference type="NCBI Taxonomy" id="3051825"/>
    <lineage>
        <taxon>Bacteria</taxon>
        <taxon>Pseudomonadati</taxon>
        <taxon>Bacteroidota</taxon>
        <taxon>Cytophagia</taxon>
        <taxon>Cytophagales</taxon>
        <taxon>Splendidivirgaceae</taxon>
        <taxon>Agaribacillus</taxon>
    </lineage>
</organism>
<comment type="caution">
    <text evidence="1">The sequence shown here is derived from an EMBL/GenBank/DDBJ whole genome shotgun (WGS) entry which is preliminary data.</text>
</comment>
<keyword evidence="2" id="KW-1185">Reference proteome</keyword>
<dbReference type="EMBL" id="JAUJEB010000001">
    <property type="protein sequence ID" value="MDN5211997.1"/>
    <property type="molecule type" value="Genomic_DNA"/>
</dbReference>
<name>A0ABT8L4N3_9BACT</name>
<proteinExistence type="predicted"/>
<evidence type="ECO:0000313" key="2">
    <source>
        <dbReference type="Proteomes" id="UP001172083"/>
    </source>
</evidence>
<sequence>MKKQKLVVDFDYNFKLFGIISPASEHKLAWEMNEKLSIKLIKNTDIKINFLNNKNLIISNFLFEKEESILRLLKNKSVGVPTANHLFLIPELRQFDYLLIICGFEQTFKPENVIARLTQISVVQNVINLEVLKLKSKENLVF</sequence>
<evidence type="ECO:0000313" key="1">
    <source>
        <dbReference type="EMBL" id="MDN5211997.1"/>
    </source>
</evidence>
<protein>
    <submittedName>
        <fullName evidence="1">IPExxxVDY family protein</fullName>
    </submittedName>
</protein>
<dbReference type="RefSeq" id="WP_346757324.1">
    <property type="nucleotide sequence ID" value="NZ_JAUJEB010000001.1"/>
</dbReference>
<dbReference type="InterPro" id="IPR047690">
    <property type="entry name" value="IPExxxVDY_fam"/>
</dbReference>
<dbReference type="Proteomes" id="UP001172083">
    <property type="component" value="Unassembled WGS sequence"/>
</dbReference>
<dbReference type="NCBIfam" id="NF033205">
    <property type="entry name" value="IPExxxVDY"/>
    <property type="match status" value="1"/>
</dbReference>
<reference evidence="1" key="1">
    <citation type="submission" date="2023-06" db="EMBL/GenBank/DDBJ databases">
        <title>Genomic of Agaribacillus aureum.</title>
        <authorList>
            <person name="Wang G."/>
        </authorList>
    </citation>
    <scope>NUCLEOTIDE SEQUENCE</scope>
    <source>
        <strain evidence="1">BMA12</strain>
    </source>
</reference>
<gene>
    <name evidence="1" type="ORF">QQ020_08040</name>
</gene>
<accession>A0ABT8L4N3</accession>